<evidence type="ECO:0008006" key="4">
    <source>
        <dbReference type="Google" id="ProtNLM"/>
    </source>
</evidence>
<evidence type="ECO:0000256" key="1">
    <source>
        <dbReference type="SAM" id="MobiDB-lite"/>
    </source>
</evidence>
<name>A0A5N6AZ57_9GAMM</name>
<comment type="caution">
    <text evidence="2">The sequence shown here is derived from an EMBL/GenBank/DDBJ whole genome shotgun (WGS) entry which is preliminary data.</text>
</comment>
<dbReference type="EMBL" id="VICD02000242">
    <property type="protein sequence ID" value="KAB8173372.1"/>
    <property type="molecule type" value="Genomic_DNA"/>
</dbReference>
<dbReference type="SUPFAM" id="SSF53474">
    <property type="entry name" value="alpha/beta-Hydrolases"/>
    <property type="match status" value="1"/>
</dbReference>
<reference evidence="2 3" key="1">
    <citation type="submission" date="2019-10" db="EMBL/GenBank/DDBJ databases">
        <title>Lysobacter alkalisoli sp. nov., isolated from saline-alkaline soil.</title>
        <authorList>
            <person name="Sun J.-Q."/>
        </authorList>
    </citation>
    <scope>NUCLEOTIDE SEQUENCE [LARGE SCALE GENOMIC DNA]</scope>
    <source>
        <strain evidence="2 3">KCTC 42381</strain>
    </source>
</reference>
<feature type="region of interest" description="Disordered" evidence="1">
    <location>
        <begin position="136"/>
        <end position="162"/>
    </location>
</feature>
<dbReference type="RefSeq" id="WP_141482827.1">
    <property type="nucleotide sequence ID" value="NZ_VICD02000242.1"/>
</dbReference>
<protein>
    <recommendedName>
        <fullName evidence="4">Serine aminopeptidase S33 domain-containing protein</fullName>
    </recommendedName>
</protein>
<dbReference type="InterPro" id="IPR029058">
    <property type="entry name" value="AB_hydrolase_fold"/>
</dbReference>
<evidence type="ECO:0000313" key="2">
    <source>
        <dbReference type="EMBL" id="KAB8173372.1"/>
    </source>
</evidence>
<organism evidence="2 3">
    <name type="scientific">Marilutibacter maris</name>
    <dbReference type="NCBI Taxonomy" id="1605891"/>
    <lineage>
        <taxon>Bacteria</taxon>
        <taxon>Pseudomonadati</taxon>
        <taxon>Pseudomonadota</taxon>
        <taxon>Gammaproteobacteria</taxon>
        <taxon>Lysobacterales</taxon>
        <taxon>Lysobacteraceae</taxon>
        <taxon>Marilutibacter</taxon>
    </lineage>
</organism>
<dbReference type="Gene3D" id="3.40.50.1820">
    <property type="entry name" value="alpha/beta hydrolase"/>
    <property type="match status" value="1"/>
</dbReference>
<evidence type="ECO:0000313" key="3">
    <source>
        <dbReference type="Proteomes" id="UP000320431"/>
    </source>
</evidence>
<gene>
    <name evidence="2" type="ORF">FKV24_014105</name>
</gene>
<sequence>MHLPEGRRQASAILLVAPLFHELPRSRRLLTEMASHLASLGFPAMQFDFYGMGDSMGLGEDTDFDSMRRDLRVAEASLRERIHADSRDRLIVIAFRGGALPVMSWIAAGARPDLVVLWEPILDGLNWLQELEREDAAERRSPGRYSSIRTGRQRDSDDDAGDDLQLMGVAASRKLREDLAEFGMPPPEAREHVAFWAVTRPHMRALELDPEFGLALDADAPEFGGGTRMESALFLSPGVRAIVDALGQAMLAWSGAAARADGSGGS</sequence>
<dbReference type="Proteomes" id="UP000320431">
    <property type="component" value="Unassembled WGS sequence"/>
</dbReference>
<accession>A0A5N6AZ57</accession>
<dbReference type="AlphaFoldDB" id="A0A5N6AZ57"/>
<proteinExistence type="predicted"/>